<protein>
    <submittedName>
        <fullName evidence="1">Uncharacterized protein</fullName>
    </submittedName>
</protein>
<proteinExistence type="predicted"/>
<reference evidence="1 2" key="1">
    <citation type="journal article" date="2019" name="Sci. Rep.">
        <title>Orb-weaving spider Araneus ventricosus genome elucidates the spidroin gene catalogue.</title>
        <authorList>
            <person name="Kono N."/>
            <person name="Nakamura H."/>
            <person name="Ohtoshi R."/>
            <person name="Moran D.A.P."/>
            <person name="Shinohara A."/>
            <person name="Yoshida Y."/>
            <person name="Fujiwara M."/>
            <person name="Mori M."/>
            <person name="Tomita M."/>
            <person name="Arakawa K."/>
        </authorList>
    </citation>
    <scope>NUCLEOTIDE SEQUENCE [LARGE SCALE GENOMIC DNA]</scope>
</reference>
<organism evidence="1 2">
    <name type="scientific">Araneus ventricosus</name>
    <name type="common">Orbweaver spider</name>
    <name type="synonym">Epeira ventricosa</name>
    <dbReference type="NCBI Taxonomy" id="182803"/>
    <lineage>
        <taxon>Eukaryota</taxon>
        <taxon>Metazoa</taxon>
        <taxon>Ecdysozoa</taxon>
        <taxon>Arthropoda</taxon>
        <taxon>Chelicerata</taxon>
        <taxon>Arachnida</taxon>
        <taxon>Araneae</taxon>
        <taxon>Araneomorphae</taxon>
        <taxon>Entelegynae</taxon>
        <taxon>Araneoidea</taxon>
        <taxon>Araneidae</taxon>
        <taxon>Araneus</taxon>
    </lineage>
</organism>
<accession>A0A4Y2SRU9</accession>
<name>A0A4Y2SRU9_ARAVE</name>
<gene>
    <name evidence="1" type="ORF">AVEN_240776_1</name>
</gene>
<dbReference type="Proteomes" id="UP000499080">
    <property type="component" value="Unassembled WGS sequence"/>
</dbReference>
<evidence type="ECO:0000313" key="1">
    <source>
        <dbReference type="EMBL" id="GBN90146.1"/>
    </source>
</evidence>
<evidence type="ECO:0000313" key="2">
    <source>
        <dbReference type="Proteomes" id="UP000499080"/>
    </source>
</evidence>
<dbReference type="AlphaFoldDB" id="A0A4Y2SRU9"/>
<sequence length="90" mass="10062">MGICKVQKWMEKFGDIASSRSDGHATANIDGVLIPTFDFTMYLLNKLILLRSTIAEDLGLEVSKCLDSSPQQVLFNSALSDLRLNQQDQR</sequence>
<dbReference type="EMBL" id="BGPR01023181">
    <property type="protein sequence ID" value="GBN90146.1"/>
    <property type="molecule type" value="Genomic_DNA"/>
</dbReference>
<keyword evidence="2" id="KW-1185">Reference proteome</keyword>
<comment type="caution">
    <text evidence="1">The sequence shown here is derived from an EMBL/GenBank/DDBJ whole genome shotgun (WGS) entry which is preliminary data.</text>
</comment>